<feature type="domain" description="S1 motif" evidence="18">
    <location>
        <begin position="1372"/>
        <end position="1441"/>
    </location>
</feature>
<evidence type="ECO:0000256" key="12">
    <source>
        <dbReference type="ARBA" id="ARBA00062488"/>
    </source>
</evidence>
<evidence type="ECO:0000256" key="6">
    <source>
        <dbReference type="ARBA" id="ARBA00022737"/>
    </source>
</evidence>
<dbReference type="InterPro" id="IPR012340">
    <property type="entry name" value="NA-bd_OB-fold"/>
</dbReference>
<dbReference type="InterPro" id="IPR003029">
    <property type="entry name" value="S1_domain"/>
</dbReference>
<dbReference type="Proteomes" id="UP001642260">
    <property type="component" value="Unassembled WGS sequence"/>
</dbReference>
<keyword evidence="8" id="KW-0007">Acetylation</keyword>
<comment type="function">
    <text evidence="11">Essential for the generation of mature 18S rRNA, specifically necessary for cleavages at sites A0, 1 and 2 of the 47S precursor. Directly interacts with U3 snoRNA.</text>
</comment>
<evidence type="ECO:0000256" key="3">
    <source>
        <dbReference type="ARBA" id="ARBA00022517"/>
    </source>
</evidence>
<dbReference type="GO" id="GO:1990904">
    <property type="term" value="C:ribonucleoprotein complex"/>
    <property type="evidence" value="ECO:0007669"/>
    <property type="project" value="UniProtKB-KW"/>
</dbReference>
<organism evidence="19 20">
    <name type="scientific">Eruca vesicaria subsp. sativa</name>
    <name type="common">Garden rocket</name>
    <name type="synonym">Eruca sativa</name>
    <dbReference type="NCBI Taxonomy" id="29727"/>
    <lineage>
        <taxon>Eukaryota</taxon>
        <taxon>Viridiplantae</taxon>
        <taxon>Streptophyta</taxon>
        <taxon>Embryophyta</taxon>
        <taxon>Tracheophyta</taxon>
        <taxon>Spermatophyta</taxon>
        <taxon>Magnoliopsida</taxon>
        <taxon>eudicotyledons</taxon>
        <taxon>Gunneridae</taxon>
        <taxon>Pentapetalae</taxon>
        <taxon>rosids</taxon>
        <taxon>malvids</taxon>
        <taxon>Brassicales</taxon>
        <taxon>Brassicaceae</taxon>
        <taxon>Brassiceae</taxon>
        <taxon>Eruca</taxon>
    </lineage>
</organism>
<evidence type="ECO:0000256" key="9">
    <source>
        <dbReference type="ARBA" id="ARBA00023242"/>
    </source>
</evidence>
<evidence type="ECO:0000313" key="20">
    <source>
        <dbReference type="Proteomes" id="UP001642260"/>
    </source>
</evidence>
<keyword evidence="2" id="KW-1017">Isopeptide bond</keyword>
<dbReference type="InterPro" id="IPR057301">
    <property type="entry name" value="Rrp5_OB_4th"/>
</dbReference>
<evidence type="ECO:0000313" key="19">
    <source>
        <dbReference type="EMBL" id="CAH8359847.1"/>
    </source>
</evidence>
<evidence type="ECO:0000256" key="13">
    <source>
        <dbReference type="ARBA" id="ARBA00067510"/>
    </source>
</evidence>
<dbReference type="SMART" id="SM00316">
    <property type="entry name" value="S1"/>
    <property type="match status" value="15"/>
</dbReference>
<comment type="subcellular location">
    <subcellularLocation>
        <location evidence="1">Nucleus</location>
        <location evidence="1">Nucleolus</location>
    </subcellularLocation>
</comment>
<feature type="domain" description="S1 motif" evidence="18">
    <location>
        <begin position="401"/>
        <end position="474"/>
    </location>
</feature>
<feature type="domain" description="S1 motif" evidence="18">
    <location>
        <begin position="755"/>
        <end position="824"/>
    </location>
</feature>
<dbReference type="FunFam" id="2.40.50.140:FF:000155">
    <property type="entry name" value="rRNA biogenesis protein RRP5"/>
    <property type="match status" value="1"/>
</dbReference>
<feature type="domain" description="S1 motif" evidence="18">
    <location>
        <begin position="1264"/>
        <end position="1338"/>
    </location>
</feature>
<keyword evidence="4" id="KW-0698">rRNA processing</keyword>
<dbReference type="Pfam" id="PF00575">
    <property type="entry name" value="S1"/>
    <property type="match status" value="4"/>
</dbReference>
<dbReference type="FunFam" id="2.40.50.140:FF:000159">
    <property type="entry name" value="rRNA biogenesis protein rrp5"/>
    <property type="match status" value="2"/>
</dbReference>
<feature type="domain" description="S1 motif" evidence="18">
    <location>
        <begin position="491"/>
        <end position="558"/>
    </location>
</feature>
<sequence>MVAPSKKVQSGKRNDSTKVFKPSKKPFKKTKDDVAARSEAMAMQLEDVPDFPRGGGTSLSKTERKKIYEEVDAEFEAGDERVAKRSSKGGKLKKRVPRDVDELGSLFDGGLTGKRPRYANKITVKNISPGMKLLGVVTEVNQKDIVISLPGGLRGLVRASEALDFTDFGTEDDENELLRDIFSVGQLVPCFVLQLDDDDKKEAGKRKIWLSLRLSLLHKGFSLDSFQPGMVVSASVKSVEDHGYILHFGLPSITGFIKKSKDGSQELKTGQLIQGVVSNIDKERKIVNLSSDTDSVAKCVTKDLSGMSFDLLIPGMMVNARVQSVLENGILLGFLMYFTGTVDLFHLQNPMCNKSWKDEYTQTKMVNARILFMDPSTRAVGLTLNPHLVGNTAPPLHVSSGDIFEEAKVARVDKSGLLLELPSKPVSTPAYVSTYDAAEDEVKKLEKKFKEGNHIRVRILGLKQMEGLAIGTLKESAFEGPAFTHSDVKPGMVTKAKVISVDTFGAIVQFPGGLKAMCPLRHMSEFEVTKPRKKFKVGAELIFRVLGCKSKRITVTCKKTLVKSKLPILSSYADATEGLVTHGWITKIEKNGCFVRFYNGVQGFVASRFELGLEPGSDPSSVFHVGEVVKCRVTSAVHGTRRINLSFMIKPTSVSEDDSIKLGSIVSGVIDSITPQAITVHVKSKGLLKGTVSAEHLADHHDQAKLMMSLLRPGFELDKLVIIDIEGNNLALSSKYSLIKRAEEIPSDISQLQPNSVVHGYVCNLIENGCFVRFLGRLTGFAPRSKAIDEPRANLSESFFVGQSVRANIVDINQEKSRITLSLKQSSCASVDASFIQEYFLTEEKISDLQSSDITESECRWVEKFSIGSLVKGTVHEQNDLGLVVNFDNIDNVLGFIPQYHLGGATLEHGSVIEAVVLDISRAERLVDLSLRPELINNSTKEVSNSQSKKKRRRGISKELEVHQRVSAVVEIVKEQYLILSIPEHGYTIGYASVSDYNTQKLPVKQFSTGQSVVASVEALQNPLTCGRLLLLLDSVSGISDTPHSKRTKNKSSCEVGSIVHAEITEIKPLEVRVNFGQSFRGRIHITEVDDVSTSEEPFSKFRVGQSVSARVIAKPCHTNIKKGQLWELSAKPAILRVDSSELNDIQVKEQLEFVTGERVSGYVYKVDKEWVRLAISRNVTARIFILDTACDARELEEFERRFPIGKAVSGYVLTYNKEKKTARLVQRPLLDIQKSIATGGGCKTDNVDGSIPGDDATLFIHEGDILGGRISKILPGVGGLRVQIGPYVFGRIHFTEINDSWVSNPLDGFHEGQFVKCKVLEISNSDKGTLQIELSLRTSLDGMSSDHLSEASNNNVNICKRFERIEDLSPDMAIQGYVKNTMSKGCFIMLSRTLDAKVLLSNLCDTFVKDPEKEFPVGKLVTGRVLNVESLSKRVEVTLKKGNAEGQPKSESYDLKQFHVGDVISGSIKRVEPYGLFITIDNTSMVGLCHKSQLSDDRIEDVQTRYEAGESVTAKILKLDEEKQRISLGMKSSYFMNDDDVNAQPPSEENTNEASMECDPINYSKSGVLAAVGDFGYQETGCERQSVTSLALAQVESRASFTPLKVDLDDIEESGFDNDQIEKLQGVNKDEKSKRREKQKDKEEREQKIQAAEGRLLQNHAPESADEFEKMVRSSPNSSFVWIKYMAFMLSLADIEKARSIAERALRTINIREEDEKLNIWVAYFNLENEHGSPPEEAVKKVFERARQYCDPKKVYNALLGVYERTEQYKLADKLLDEMIKKFKQSCKVWLKKVQSYLKQNEEDIQSIVNRALLCLPRHKHIKFISQTAILEFKCGVADRGRSLFEGVLREYPKRTDLWSVYLDQEIRLGEVDVIRSLFERAISLSLPPKKMKFLFKKFLEYEKSAGDEERVEYVKQRAMEYADSTLA</sequence>
<evidence type="ECO:0000256" key="16">
    <source>
        <dbReference type="ARBA" id="ARBA00080810"/>
    </source>
</evidence>
<dbReference type="PANTHER" id="PTHR23270:SF10">
    <property type="entry name" value="PROTEIN RRP5 HOMOLOG"/>
    <property type="match status" value="1"/>
</dbReference>
<dbReference type="CDD" id="cd05708">
    <property type="entry name" value="S1_Rrp5_repeat_sc12"/>
    <property type="match status" value="1"/>
</dbReference>
<keyword evidence="3" id="KW-0690">Ribosome biogenesis</keyword>
<dbReference type="EMBL" id="CAKOAT010275154">
    <property type="protein sequence ID" value="CAH8359847.1"/>
    <property type="molecule type" value="Genomic_DNA"/>
</dbReference>
<dbReference type="InterPro" id="IPR048058">
    <property type="entry name" value="Rrp5_S1_rpt_hs11_sc8"/>
</dbReference>
<dbReference type="CDD" id="cd04461">
    <property type="entry name" value="S1_Rrp5_repeat_hs8_sc7"/>
    <property type="match status" value="1"/>
</dbReference>
<dbReference type="SMART" id="SM00386">
    <property type="entry name" value="HAT"/>
    <property type="match status" value="4"/>
</dbReference>
<evidence type="ECO:0000256" key="4">
    <source>
        <dbReference type="ARBA" id="ARBA00022552"/>
    </source>
</evidence>
<evidence type="ECO:0000256" key="15">
    <source>
        <dbReference type="ARBA" id="ARBA00076674"/>
    </source>
</evidence>
<evidence type="ECO:0000256" key="11">
    <source>
        <dbReference type="ARBA" id="ARBA00059726"/>
    </source>
</evidence>
<accession>A0ABC8KKY2</accession>
<dbReference type="FunFam" id="2.40.50.140:FF:000103">
    <property type="entry name" value="protein RRP5 homolog"/>
    <property type="match status" value="1"/>
</dbReference>
<feature type="domain" description="S1 motif" evidence="18">
    <location>
        <begin position="1157"/>
        <end position="1228"/>
    </location>
</feature>
<dbReference type="Pfam" id="PF24682">
    <property type="entry name" value="OB_RRP5"/>
    <property type="match status" value="1"/>
</dbReference>
<dbReference type="PANTHER" id="PTHR23270">
    <property type="entry name" value="PROGRAMMED CELL DEATH PROTEIN 11 PRE-RRNA PROCESSING PROTEIN RRP5"/>
    <property type="match status" value="1"/>
</dbReference>
<feature type="domain" description="S1 motif" evidence="18">
    <location>
        <begin position="1057"/>
        <end position="1113"/>
    </location>
</feature>
<feature type="domain" description="S1 motif" evidence="18">
    <location>
        <begin position="578"/>
        <end position="648"/>
    </location>
</feature>
<dbReference type="InterPro" id="IPR057300">
    <property type="entry name" value="OB_Rrp5"/>
</dbReference>
<dbReference type="CDD" id="cd05695">
    <property type="entry name" value="S1_Rrp5_repeat_hs3"/>
    <property type="match status" value="1"/>
</dbReference>
<keyword evidence="5" id="KW-0597">Phosphoprotein</keyword>
<dbReference type="CDD" id="cd05702">
    <property type="entry name" value="S1_Rrp5_repeat_hs11_sc8"/>
    <property type="match status" value="1"/>
</dbReference>
<dbReference type="Gene3D" id="2.40.50.140">
    <property type="entry name" value="Nucleic acid-binding proteins"/>
    <property type="match status" value="10"/>
</dbReference>
<feature type="domain" description="S1 motif" evidence="18">
    <location>
        <begin position="868"/>
        <end position="932"/>
    </location>
</feature>
<keyword evidence="9" id="KW-0539">Nucleus</keyword>
<dbReference type="FunFam" id="2.40.50.140:FF:000148">
    <property type="entry name" value="protein RRP5 homolog isoform X1"/>
    <property type="match status" value="1"/>
</dbReference>
<dbReference type="FunFam" id="2.40.50.140:FF:000212">
    <property type="entry name" value="Ribosomal protein S1-like1"/>
    <property type="match status" value="1"/>
</dbReference>
<evidence type="ECO:0000256" key="2">
    <source>
        <dbReference type="ARBA" id="ARBA00022499"/>
    </source>
</evidence>
<comment type="subunit">
    <text evidence="12">Interacts with NF-kappa-B p50/NFKB1 and NF-kappa-B p65/RELA.</text>
</comment>
<dbReference type="FunFam" id="2.40.50.140:FF:000179">
    <property type="entry name" value="rRNA biogenesis protein RRP5"/>
    <property type="match status" value="1"/>
</dbReference>
<dbReference type="Pfam" id="PF23459">
    <property type="entry name" value="S1_RRP5"/>
    <property type="match status" value="4"/>
</dbReference>
<dbReference type="Pfam" id="PF24685">
    <property type="entry name" value="OB_RRP5_4th"/>
    <property type="match status" value="1"/>
</dbReference>
<dbReference type="Gene3D" id="1.25.40.10">
    <property type="entry name" value="Tetratricopeptide repeat domain"/>
    <property type="match status" value="2"/>
</dbReference>
<evidence type="ECO:0000256" key="7">
    <source>
        <dbReference type="ARBA" id="ARBA00022843"/>
    </source>
</evidence>
<name>A0ABC8KKY2_ERUVS</name>
<dbReference type="GO" id="GO:0006364">
    <property type="term" value="P:rRNA processing"/>
    <property type="evidence" value="ECO:0007669"/>
    <property type="project" value="UniProtKB-KW"/>
</dbReference>
<dbReference type="CDD" id="cd05703">
    <property type="entry name" value="S1_Rrp5_repeat_hs12_sc9"/>
    <property type="match status" value="1"/>
</dbReference>
<dbReference type="InterPro" id="IPR003107">
    <property type="entry name" value="HAT"/>
</dbReference>
<evidence type="ECO:0000256" key="17">
    <source>
        <dbReference type="SAM" id="MobiDB-lite"/>
    </source>
</evidence>
<feature type="region of interest" description="Disordered" evidence="17">
    <location>
        <begin position="1"/>
        <end position="63"/>
    </location>
</feature>
<dbReference type="SUPFAM" id="SSF50249">
    <property type="entry name" value="Nucleic acid-binding proteins"/>
    <property type="match status" value="12"/>
</dbReference>
<dbReference type="PROSITE" id="PS50126">
    <property type="entry name" value="S1"/>
    <property type="match status" value="14"/>
</dbReference>
<dbReference type="SUPFAM" id="SSF48452">
    <property type="entry name" value="TPR-like"/>
    <property type="match status" value="2"/>
</dbReference>
<evidence type="ECO:0000256" key="10">
    <source>
        <dbReference type="ARBA" id="ARBA00023274"/>
    </source>
</evidence>
<dbReference type="FunFam" id="2.40.50.140:FF:000280">
    <property type="entry name" value="rRNA biogenesis protein RRP5"/>
    <property type="match status" value="1"/>
</dbReference>
<evidence type="ECO:0000256" key="1">
    <source>
        <dbReference type="ARBA" id="ARBA00004604"/>
    </source>
</evidence>
<dbReference type="InterPro" id="IPR055430">
    <property type="entry name" value="HAT_Syf1_CNRKL1_C"/>
</dbReference>
<dbReference type="FunFam" id="1.25.40.10:FF:000065">
    <property type="entry name" value="Programmed cell death 11"/>
    <property type="match status" value="1"/>
</dbReference>
<comment type="caution">
    <text evidence="19">The sequence shown here is derived from an EMBL/GenBank/DDBJ whole genome shotgun (WGS) entry which is preliminary data.</text>
</comment>
<protein>
    <recommendedName>
        <fullName evidence="13">Protein RRP5 homolog</fullName>
    </recommendedName>
    <alternativeName>
        <fullName evidence="16">Programmed cell death protein 11</fullName>
    </alternativeName>
    <alternativeName>
        <fullName evidence="15">Ribosomal RNA-processing protein 5</fullName>
    </alternativeName>
    <alternativeName>
        <fullName evidence="14">rRNA biogenesis protein RRP5</fullName>
    </alternativeName>
</protein>
<dbReference type="InterPro" id="IPR057302">
    <property type="entry name" value="Rrp5_S1"/>
</dbReference>
<dbReference type="Pfam" id="PF23231">
    <property type="entry name" value="HAT_Syf1_CNRKL1_C"/>
    <property type="match status" value="1"/>
</dbReference>
<keyword evidence="20" id="KW-1185">Reference proteome</keyword>
<dbReference type="InterPro" id="IPR011990">
    <property type="entry name" value="TPR-like_helical_dom_sf"/>
</dbReference>
<feature type="compositionally biased region" description="Basic and acidic residues" evidence="17">
    <location>
        <begin position="1629"/>
        <end position="1649"/>
    </location>
</feature>
<proteinExistence type="predicted"/>
<evidence type="ECO:0000256" key="14">
    <source>
        <dbReference type="ARBA" id="ARBA00073619"/>
    </source>
</evidence>
<keyword evidence="10" id="KW-0687">Ribonucleoprotein</keyword>
<keyword evidence="7" id="KW-0832">Ubl conjugation</keyword>
<feature type="domain" description="S1 motif" evidence="18">
    <location>
        <begin position="229"/>
        <end position="292"/>
    </location>
</feature>
<reference evidence="19 20" key="1">
    <citation type="submission" date="2022-03" db="EMBL/GenBank/DDBJ databases">
        <authorList>
            <person name="Macdonald S."/>
            <person name="Ahmed S."/>
            <person name="Newling K."/>
        </authorList>
    </citation>
    <scope>NUCLEOTIDE SEQUENCE [LARGE SCALE GENOMIC DNA]</scope>
</reference>
<evidence type="ECO:0000259" key="18">
    <source>
        <dbReference type="PROSITE" id="PS50126"/>
    </source>
</evidence>
<evidence type="ECO:0000256" key="8">
    <source>
        <dbReference type="ARBA" id="ARBA00022990"/>
    </source>
</evidence>
<dbReference type="CDD" id="cd05694">
    <property type="entry name" value="S1_Rrp5_repeat_hs2_sc2"/>
    <property type="match status" value="1"/>
</dbReference>
<dbReference type="InterPro" id="IPR048059">
    <property type="entry name" value="Rrp5_S1_rpt_hs1_sc1"/>
</dbReference>
<feature type="domain" description="S1 motif" evidence="18">
    <location>
        <begin position="130"/>
        <end position="213"/>
    </location>
</feature>
<keyword evidence="6" id="KW-0677">Repeat</keyword>
<gene>
    <name evidence="19" type="ORF">ERUC_LOCUS25603</name>
</gene>
<dbReference type="CDD" id="cd05693">
    <property type="entry name" value="S1_Rrp5_repeat_hs1_sc1"/>
    <property type="match status" value="1"/>
</dbReference>
<evidence type="ECO:0000256" key="5">
    <source>
        <dbReference type="ARBA" id="ARBA00022553"/>
    </source>
</evidence>
<dbReference type="InterPro" id="IPR045209">
    <property type="entry name" value="Rrp5"/>
</dbReference>
<feature type="region of interest" description="Disordered" evidence="17">
    <location>
        <begin position="1627"/>
        <end position="1661"/>
    </location>
</feature>
<feature type="domain" description="S1 motif" evidence="18">
    <location>
        <begin position="1462"/>
        <end position="1532"/>
    </location>
</feature>
<feature type="domain" description="S1 motif" evidence="18">
    <location>
        <begin position="315"/>
        <end position="385"/>
    </location>
</feature>
<dbReference type="GO" id="GO:0005730">
    <property type="term" value="C:nucleolus"/>
    <property type="evidence" value="ECO:0007669"/>
    <property type="project" value="UniProtKB-SubCell"/>
</dbReference>
<feature type="domain" description="S1 motif" evidence="18">
    <location>
        <begin position="663"/>
        <end position="735"/>
    </location>
</feature>